<evidence type="ECO:0000256" key="7">
    <source>
        <dbReference type="SAM" id="Phobius"/>
    </source>
</evidence>
<keyword evidence="3" id="KW-1003">Cell membrane</keyword>
<evidence type="ECO:0000256" key="2">
    <source>
        <dbReference type="ARBA" id="ARBA00022448"/>
    </source>
</evidence>
<dbReference type="GO" id="GO:0055085">
    <property type="term" value="P:transmembrane transport"/>
    <property type="evidence" value="ECO:0007669"/>
    <property type="project" value="InterPro"/>
</dbReference>
<dbReference type="Proteomes" id="UP000503336">
    <property type="component" value="Chromosome"/>
</dbReference>
<evidence type="ECO:0000256" key="5">
    <source>
        <dbReference type="ARBA" id="ARBA00022989"/>
    </source>
</evidence>
<dbReference type="AlphaFoldDB" id="A0A7L5C4H3"/>
<dbReference type="GO" id="GO:0005886">
    <property type="term" value="C:plasma membrane"/>
    <property type="evidence" value="ECO:0007669"/>
    <property type="project" value="UniProtKB-SubCell"/>
</dbReference>
<keyword evidence="6 7" id="KW-0472">Membrane</keyword>
<dbReference type="SUPFAM" id="SSF161098">
    <property type="entry name" value="MetI-like"/>
    <property type="match status" value="2"/>
</dbReference>
<feature type="transmembrane region" description="Helical" evidence="7">
    <location>
        <begin position="63"/>
        <end position="81"/>
    </location>
</feature>
<comment type="subcellular location">
    <subcellularLocation>
        <location evidence="1">Cell membrane</location>
        <topology evidence="1">Multi-pass membrane protein</topology>
    </subcellularLocation>
</comment>
<evidence type="ECO:0000256" key="1">
    <source>
        <dbReference type="ARBA" id="ARBA00004651"/>
    </source>
</evidence>
<dbReference type="InterPro" id="IPR000515">
    <property type="entry name" value="MetI-like"/>
</dbReference>
<evidence type="ECO:0000259" key="8">
    <source>
        <dbReference type="PROSITE" id="PS50928"/>
    </source>
</evidence>
<evidence type="ECO:0000256" key="6">
    <source>
        <dbReference type="ARBA" id="ARBA00023136"/>
    </source>
</evidence>
<dbReference type="PANTHER" id="PTHR30183">
    <property type="entry name" value="MOLYBDENUM TRANSPORT SYSTEM PERMEASE PROTEIN MODB"/>
    <property type="match status" value="1"/>
</dbReference>
<feature type="transmembrane region" description="Helical" evidence="7">
    <location>
        <begin position="461"/>
        <end position="485"/>
    </location>
</feature>
<feature type="transmembrane region" description="Helical" evidence="7">
    <location>
        <begin position="369"/>
        <end position="393"/>
    </location>
</feature>
<feature type="transmembrane region" description="Helical" evidence="7">
    <location>
        <begin position="505"/>
        <end position="524"/>
    </location>
</feature>
<dbReference type="KEGG" id="hdh:G5B40_16175"/>
<keyword evidence="5 7" id="KW-1133">Transmembrane helix</keyword>
<organism evidence="9 10">
    <name type="scientific">Pikeienuella piscinae</name>
    <dbReference type="NCBI Taxonomy" id="2748098"/>
    <lineage>
        <taxon>Bacteria</taxon>
        <taxon>Pseudomonadati</taxon>
        <taxon>Pseudomonadota</taxon>
        <taxon>Alphaproteobacteria</taxon>
        <taxon>Rhodobacterales</taxon>
        <taxon>Paracoccaceae</taxon>
        <taxon>Pikeienuella</taxon>
    </lineage>
</organism>
<sequence>MAGGAQQVSAGRVRLHPAVAISGGAALALVLALTIGAVAVLAVSAEAGAGLSAPDWRALRFTTLQAFLSALISVALAIPLARALARRRFRGRGAVVSLLGAPFLLPVIVAILGVVAIWGRSGMVSQALLAVGFGRLDIYGLPGVLIAHVFFNLPLATRMLLQGWAEIPAERWRLAAQLGVEGPALFRLLEWPALRAAAPGAFALIFLICATSFAVALALGGGPRATTLELAIYHAMRFDFDLGRAALLAGLQFALCLGLALFAARLSAPAAFGPGHGGAPLRWDGRGAAARWGDGAVIALGLVFLASPILAAAAQGAPGLLSMGAGVWAAAGRSLIVAPVAAALALALALALGALIAGIEARRPGAGRLAEALGLLTLAVSPFVAGVALFIALRPFVSPVAIALPLVALINAMIALPFALRLLLPPLRETARDYGPLAASLGMSGFALLRLVYLPRMRAPLGFAAGLAAALSMGDLGVIALFSAPGAPTLPLYMYGLMAAHRLEAAGGAALLLTALSFGIFYICDRWGRHAPA</sequence>
<dbReference type="EMBL" id="CP049056">
    <property type="protein sequence ID" value="QIE56839.1"/>
    <property type="molecule type" value="Genomic_DNA"/>
</dbReference>
<feature type="transmembrane region" description="Helical" evidence="7">
    <location>
        <begin position="18"/>
        <end position="43"/>
    </location>
</feature>
<keyword evidence="10" id="KW-1185">Reference proteome</keyword>
<dbReference type="InterPro" id="IPR035906">
    <property type="entry name" value="MetI-like_sf"/>
</dbReference>
<dbReference type="CDD" id="cd06261">
    <property type="entry name" value="TM_PBP2"/>
    <property type="match status" value="1"/>
</dbReference>
<feature type="transmembrane region" description="Helical" evidence="7">
    <location>
        <begin position="138"/>
        <end position="160"/>
    </location>
</feature>
<keyword evidence="2" id="KW-0813">Transport</keyword>
<protein>
    <submittedName>
        <fullName evidence="9">Thiamine/thiamine pyrophosphate ABC transporter permease ThiP</fullName>
    </submittedName>
</protein>
<proteinExistence type="predicted"/>
<dbReference type="PROSITE" id="PS50928">
    <property type="entry name" value="ABC_TM1"/>
    <property type="match status" value="2"/>
</dbReference>
<keyword evidence="4 7" id="KW-0812">Transmembrane</keyword>
<evidence type="ECO:0000256" key="4">
    <source>
        <dbReference type="ARBA" id="ARBA00022692"/>
    </source>
</evidence>
<accession>A0A7L5C4H3</accession>
<dbReference type="RefSeq" id="WP_165100659.1">
    <property type="nucleotide sequence ID" value="NZ_CP049056.1"/>
</dbReference>
<dbReference type="PANTHER" id="PTHR30183:SF9">
    <property type="entry name" value="THIAMINE TRANSPORT SYSTEM PERMEASE PROTEIN THIP"/>
    <property type="match status" value="1"/>
</dbReference>
<feature type="transmembrane region" description="Helical" evidence="7">
    <location>
        <begin position="201"/>
        <end position="221"/>
    </location>
</feature>
<evidence type="ECO:0000313" key="10">
    <source>
        <dbReference type="Proteomes" id="UP000503336"/>
    </source>
</evidence>
<reference evidence="9 10" key="1">
    <citation type="submission" date="2020-02" db="EMBL/GenBank/DDBJ databases">
        <title>complete genome sequence of Rhodobacteraceae bacterium.</title>
        <authorList>
            <person name="Park J."/>
            <person name="Kim Y.-S."/>
            <person name="Kim K.-H."/>
        </authorList>
    </citation>
    <scope>NUCLEOTIDE SEQUENCE [LARGE SCALE GENOMIC DNA]</scope>
    <source>
        <strain evidence="9 10">RR4-56</strain>
    </source>
</reference>
<feature type="transmembrane region" description="Helical" evidence="7">
    <location>
        <begin position="335"/>
        <end position="357"/>
    </location>
</feature>
<gene>
    <name evidence="9" type="ORF">G5B40_16175</name>
</gene>
<feature type="domain" description="ABC transmembrane type-1" evidence="8">
    <location>
        <begin position="331"/>
        <end position="524"/>
    </location>
</feature>
<feature type="domain" description="ABC transmembrane type-1" evidence="8">
    <location>
        <begin position="59"/>
        <end position="263"/>
    </location>
</feature>
<feature type="transmembrane region" description="Helical" evidence="7">
    <location>
        <begin position="93"/>
        <end position="118"/>
    </location>
</feature>
<name>A0A7L5C4H3_9RHOB</name>
<feature type="transmembrane region" description="Helical" evidence="7">
    <location>
        <begin position="400"/>
        <end position="422"/>
    </location>
</feature>
<evidence type="ECO:0000256" key="3">
    <source>
        <dbReference type="ARBA" id="ARBA00022475"/>
    </source>
</evidence>
<evidence type="ECO:0000313" key="9">
    <source>
        <dbReference type="EMBL" id="QIE56839.1"/>
    </source>
</evidence>
<feature type="transmembrane region" description="Helical" evidence="7">
    <location>
        <begin position="242"/>
        <end position="264"/>
    </location>
</feature>
<feature type="transmembrane region" description="Helical" evidence="7">
    <location>
        <begin position="295"/>
        <end position="314"/>
    </location>
</feature>
<dbReference type="Gene3D" id="1.10.3720.10">
    <property type="entry name" value="MetI-like"/>
    <property type="match status" value="2"/>
</dbReference>